<dbReference type="SUPFAM" id="SSF141571">
    <property type="entry name" value="Pentapeptide repeat-like"/>
    <property type="match status" value="1"/>
</dbReference>
<evidence type="ECO:0000313" key="3">
    <source>
        <dbReference type="Proteomes" id="UP000652176"/>
    </source>
</evidence>
<dbReference type="InterPro" id="IPR051082">
    <property type="entry name" value="Pentapeptide-BTB/POZ_domain"/>
</dbReference>
<proteinExistence type="predicted"/>
<reference evidence="2 3" key="1">
    <citation type="submission" date="2020-09" db="EMBL/GenBank/DDBJ databases">
        <title>Methylomonas albis sp. nov. and Methylomonas fluvii sp. nov.: Two cold-adapted methanotrophs from the River Elbe and an amended description of Methylovulum psychrotolerans strain Eb1.</title>
        <authorList>
            <person name="Bussmann I.K."/>
            <person name="Klings K.-W."/>
            <person name="Warnstedt J."/>
            <person name="Hoppert M."/>
            <person name="Saborowski A."/>
            <person name="Horn F."/>
            <person name="Liebner S."/>
        </authorList>
    </citation>
    <scope>NUCLEOTIDE SEQUENCE [LARGE SCALE GENOMIC DNA]</scope>
    <source>
        <strain evidence="2 3">EbA</strain>
    </source>
</reference>
<evidence type="ECO:0000313" key="2">
    <source>
        <dbReference type="EMBL" id="MBD9358728.1"/>
    </source>
</evidence>
<keyword evidence="1" id="KW-0812">Transmembrane</keyword>
<name>A0ABR9D6N4_9GAMM</name>
<evidence type="ECO:0000256" key="1">
    <source>
        <dbReference type="SAM" id="Phobius"/>
    </source>
</evidence>
<dbReference type="Pfam" id="PF00805">
    <property type="entry name" value="Pentapeptide"/>
    <property type="match status" value="1"/>
</dbReference>
<keyword evidence="1" id="KW-0472">Membrane</keyword>
<keyword evidence="1" id="KW-1133">Transmembrane helix</keyword>
<gene>
    <name evidence="2" type="ORF">IE877_23115</name>
</gene>
<organism evidence="2 3">
    <name type="scientific">Methylomonas albis</name>
    <dbReference type="NCBI Taxonomy" id="1854563"/>
    <lineage>
        <taxon>Bacteria</taxon>
        <taxon>Pseudomonadati</taxon>
        <taxon>Pseudomonadota</taxon>
        <taxon>Gammaproteobacteria</taxon>
        <taxon>Methylococcales</taxon>
        <taxon>Methylococcaceae</taxon>
        <taxon>Methylomonas</taxon>
    </lineage>
</organism>
<dbReference type="PANTHER" id="PTHR14136:SF17">
    <property type="entry name" value="BTB_POZ DOMAIN-CONTAINING PROTEIN KCTD9"/>
    <property type="match status" value="1"/>
</dbReference>
<dbReference type="Gene3D" id="2.160.20.80">
    <property type="entry name" value="E3 ubiquitin-protein ligase SopA"/>
    <property type="match status" value="1"/>
</dbReference>
<accession>A0ABR9D6N4</accession>
<sequence>MSEYKCPFCAAINRSDAGKCSTCQQPFPWAESEARIINLIKEREISRVRATLTVVEDLYATVREGKPFPVSSLKGLIFSWLLPHAVVIIGSLIGALLLSVQTYLIYQQIVLQKAQNDLLIHQTTLDVFDKTSRFKEMLSNSPNPEECIHRPREKITPKSSKTWMSPNLAAIRQIVRLSRNEPATTIPVVETLLVDDSGAVSSGAFLVLAELKRLGIYAPVDKFANFFGASLKAAPFEAWEFSNTNFRLADLSSARMQSGHFAGSWFSGANLHNAYLYGSLLTDTDLDCTDLRNADLSMTNVERANFEGADLDGANLSGINNWQQISSIKGANIRGVKNAPPGFEEWAFANGAKPVTMSKSAQWSGEASCVRRLPCE</sequence>
<protein>
    <submittedName>
        <fullName evidence="2">Pentapeptide repeat-containing protein</fullName>
    </submittedName>
</protein>
<dbReference type="RefSeq" id="WP_192376930.1">
    <property type="nucleotide sequence ID" value="NZ_CAJHIV010000001.1"/>
</dbReference>
<dbReference type="PANTHER" id="PTHR14136">
    <property type="entry name" value="BTB_POZ DOMAIN-CONTAINING PROTEIN KCTD9"/>
    <property type="match status" value="1"/>
</dbReference>
<dbReference type="EMBL" id="JACXSS010000001">
    <property type="protein sequence ID" value="MBD9358728.1"/>
    <property type="molecule type" value="Genomic_DNA"/>
</dbReference>
<feature type="transmembrane region" description="Helical" evidence="1">
    <location>
        <begin position="77"/>
        <end position="106"/>
    </location>
</feature>
<dbReference type="Proteomes" id="UP000652176">
    <property type="component" value="Unassembled WGS sequence"/>
</dbReference>
<comment type="caution">
    <text evidence="2">The sequence shown here is derived from an EMBL/GenBank/DDBJ whole genome shotgun (WGS) entry which is preliminary data.</text>
</comment>
<keyword evidence="3" id="KW-1185">Reference proteome</keyword>
<dbReference type="InterPro" id="IPR001646">
    <property type="entry name" value="5peptide_repeat"/>
</dbReference>